<protein>
    <submittedName>
        <fullName evidence="1">Uncharacterized protein</fullName>
    </submittedName>
</protein>
<name>A0AA38GYN1_TAXCH</name>
<evidence type="ECO:0000313" key="2">
    <source>
        <dbReference type="Proteomes" id="UP000824469"/>
    </source>
</evidence>
<keyword evidence="2" id="KW-1185">Reference proteome</keyword>
<comment type="caution">
    <text evidence="1">The sequence shown here is derived from an EMBL/GenBank/DDBJ whole genome shotgun (WGS) entry which is preliminary data.</text>
</comment>
<gene>
    <name evidence="1" type="ORF">KI387_000923</name>
</gene>
<feature type="non-terminal residue" evidence="1">
    <location>
        <position position="58"/>
    </location>
</feature>
<dbReference type="AlphaFoldDB" id="A0AA38GYN1"/>
<sequence>RFDEESKIAKDVDGKVVIDLEQDSFEDLFKVLDVEDYVTISPKLEVDNWDEEIDLCTK</sequence>
<organism evidence="1 2">
    <name type="scientific">Taxus chinensis</name>
    <name type="common">Chinese yew</name>
    <name type="synonym">Taxus wallichiana var. chinensis</name>
    <dbReference type="NCBI Taxonomy" id="29808"/>
    <lineage>
        <taxon>Eukaryota</taxon>
        <taxon>Viridiplantae</taxon>
        <taxon>Streptophyta</taxon>
        <taxon>Embryophyta</taxon>
        <taxon>Tracheophyta</taxon>
        <taxon>Spermatophyta</taxon>
        <taxon>Pinopsida</taxon>
        <taxon>Pinidae</taxon>
        <taxon>Conifers II</taxon>
        <taxon>Cupressales</taxon>
        <taxon>Taxaceae</taxon>
        <taxon>Taxus</taxon>
    </lineage>
</organism>
<feature type="non-terminal residue" evidence="1">
    <location>
        <position position="1"/>
    </location>
</feature>
<reference evidence="1 2" key="1">
    <citation type="journal article" date="2021" name="Nat. Plants">
        <title>The Taxus genome provides insights into paclitaxel biosynthesis.</title>
        <authorList>
            <person name="Xiong X."/>
            <person name="Gou J."/>
            <person name="Liao Q."/>
            <person name="Li Y."/>
            <person name="Zhou Q."/>
            <person name="Bi G."/>
            <person name="Li C."/>
            <person name="Du R."/>
            <person name="Wang X."/>
            <person name="Sun T."/>
            <person name="Guo L."/>
            <person name="Liang H."/>
            <person name="Lu P."/>
            <person name="Wu Y."/>
            <person name="Zhang Z."/>
            <person name="Ro D.K."/>
            <person name="Shang Y."/>
            <person name="Huang S."/>
            <person name="Yan J."/>
        </authorList>
    </citation>
    <scope>NUCLEOTIDE SEQUENCE [LARGE SCALE GENOMIC DNA]</scope>
    <source>
        <strain evidence="1">Ta-2019</strain>
    </source>
</reference>
<evidence type="ECO:0000313" key="1">
    <source>
        <dbReference type="EMBL" id="KAH9328815.1"/>
    </source>
</evidence>
<dbReference type="EMBL" id="JAHRHJ020000001">
    <property type="protein sequence ID" value="KAH9328815.1"/>
    <property type="molecule type" value="Genomic_DNA"/>
</dbReference>
<accession>A0AA38GYN1</accession>
<proteinExistence type="predicted"/>
<dbReference type="Proteomes" id="UP000824469">
    <property type="component" value="Unassembled WGS sequence"/>
</dbReference>